<dbReference type="InterPro" id="IPR051450">
    <property type="entry name" value="Gfo/Idh/MocA_Oxidoreductases"/>
</dbReference>
<organism evidence="2 3">
    <name type="scientific">Thermanaerosceptrum fracticalcis</name>
    <dbReference type="NCBI Taxonomy" id="1712410"/>
    <lineage>
        <taxon>Bacteria</taxon>
        <taxon>Bacillati</taxon>
        <taxon>Bacillota</taxon>
        <taxon>Clostridia</taxon>
        <taxon>Eubacteriales</taxon>
        <taxon>Peptococcaceae</taxon>
        <taxon>Thermanaerosceptrum</taxon>
    </lineage>
</organism>
<evidence type="ECO:0000313" key="2">
    <source>
        <dbReference type="EMBL" id="QNB48411.1"/>
    </source>
</evidence>
<dbReference type="SUPFAM" id="SSF51735">
    <property type="entry name" value="NAD(P)-binding Rossmann-fold domains"/>
    <property type="match status" value="1"/>
</dbReference>
<sequence length="325" mass="36211">MTNNAYVGISRDLWLVGSGPMAVDYAKVLKTLEVPFSVIGRSVESAQVFERETRISVFTGGLDACLENCSCTPRAAIVAVSVEELAKATFALLVRGVRKILVEKPGGLYAQEMKAVANAAKDYGAKVYVAYNRRFYASVIKAKEIILDDGGVTSYYFDFTEWSHVIEGLKKPQVVKENWFLANSSHVVDMAFYLGGIPKEINYQTSASLAWHPSAAVFTGSGVAANGALFSYHANWQAPGRWGVEILTPRHRLIFRPLEQLHLQKIGSVEIVKQEIDDYLDVAYKPGLYRQVSAFLQQNCHEMLSIEDQVSLVEKYYLKMANYRG</sequence>
<dbReference type="Pfam" id="PF01408">
    <property type="entry name" value="GFO_IDH_MocA"/>
    <property type="match status" value="1"/>
</dbReference>
<name>A0A7G6E8K7_THEFR</name>
<dbReference type="OrthoDB" id="9793050at2"/>
<dbReference type="Gene3D" id="3.40.50.720">
    <property type="entry name" value="NAD(P)-binding Rossmann-like Domain"/>
    <property type="match status" value="1"/>
</dbReference>
<dbReference type="EMBL" id="CP045798">
    <property type="protein sequence ID" value="QNB48411.1"/>
    <property type="molecule type" value="Genomic_DNA"/>
</dbReference>
<evidence type="ECO:0000313" key="3">
    <source>
        <dbReference type="Proteomes" id="UP000515847"/>
    </source>
</evidence>
<evidence type="ECO:0000259" key="1">
    <source>
        <dbReference type="Pfam" id="PF01408"/>
    </source>
</evidence>
<feature type="domain" description="Gfo/Idh/MocA-like oxidoreductase N-terminal" evidence="1">
    <location>
        <begin position="16"/>
        <end position="131"/>
    </location>
</feature>
<dbReference type="PANTHER" id="PTHR43377">
    <property type="entry name" value="BILIVERDIN REDUCTASE A"/>
    <property type="match status" value="1"/>
</dbReference>
<dbReference type="AlphaFoldDB" id="A0A7G6E8K7"/>
<protein>
    <submittedName>
        <fullName evidence="2">Gfo/Idh/MocA family oxidoreductase</fullName>
    </submittedName>
</protein>
<dbReference type="InterPro" id="IPR000683">
    <property type="entry name" value="Gfo/Idh/MocA-like_OxRdtase_N"/>
</dbReference>
<proteinExistence type="predicted"/>
<keyword evidence="3" id="KW-1185">Reference proteome</keyword>
<accession>A0A7G6E8K7</accession>
<dbReference type="KEGG" id="tfr:BR63_12225"/>
<gene>
    <name evidence="2" type="ORF">BR63_12225</name>
</gene>
<dbReference type="GO" id="GO:0000166">
    <property type="term" value="F:nucleotide binding"/>
    <property type="evidence" value="ECO:0007669"/>
    <property type="project" value="InterPro"/>
</dbReference>
<dbReference type="Proteomes" id="UP000515847">
    <property type="component" value="Chromosome"/>
</dbReference>
<dbReference type="Gene3D" id="3.30.360.10">
    <property type="entry name" value="Dihydrodipicolinate Reductase, domain 2"/>
    <property type="match status" value="1"/>
</dbReference>
<reference evidence="2 3" key="1">
    <citation type="journal article" date="2019" name="Front. Microbiol.">
        <title>Thermoanaerosceptrum fracticalcis gen. nov. sp. nov., a Novel Fumarate-Fermenting Microorganism From a Deep Fractured Carbonate Aquifer of the US Great Basin.</title>
        <authorList>
            <person name="Hamilton-Brehm S.D."/>
            <person name="Stewart L.E."/>
            <person name="Zavarin M."/>
            <person name="Caldwell M."/>
            <person name="Lawson P.A."/>
            <person name="Onstott T.C."/>
            <person name="Grzymski J."/>
            <person name="Neveux I."/>
            <person name="Lollar B.S."/>
            <person name="Russell C.E."/>
            <person name="Moser D.P."/>
        </authorList>
    </citation>
    <scope>NUCLEOTIDE SEQUENCE [LARGE SCALE GENOMIC DNA]</scope>
    <source>
        <strain evidence="2 3">DRI-13</strain>
    </source>
</reference>
<dbReference type="PANTHER" id="PTHR43377:SF1">
    <property type="entry name" value="BILIVERDIN REDUCTASE A"/>
    <property type="match status" value="1"/>
</dbReference>
<dbReference type="InterPro" id="IPR036291">
    <property type="entry name" value="NAD(P)-bd_dom_sf"/>
</dbReference>